<feature type="transmembrane region" description="Helical" evidence="1">
    <location>
        <begin position="12"/>
        <end position="30"/>
    </location>
</feature>
<keyword evidence="1" id="KW-0472">Membrane</keyword>
<feature type="transmembrane region" description="Helical" evidence="1">
    <location>
        <begin position="168"/>
        <end position="187"/>
    </location>
</feature>
<feature type="transmembrane region" description="Helical" evidence="1">
    <location>
        <begin position="265"/>
        <end position="285"/>
    </location>
</feature>
<reference evidence="2 3" key="1">
    <citation type="journal article" date="2011" name="J. Bacteriol.">
        <title>Genome Sequence of Lactobacillus salivarius NIAS840, Isolated from Chicken Intestine.</title>
        <authorList>
            <person name="Ham J.S."/>
            <person name="Kim H.W."/>
            <person name="Seol K.H."/>
            <person name="Jang A."/>
            <person name="Jeong S.G."/>
            <person name="Oh M.H."/>
            <person name="Kim D.H."/>
            <person name="Kang D.K."/>
            <person name="Kim G.B."/>
            <person name="Cha C.J."/>
        </authorList>
    </citation>
    <scope>NUCLEOTIDE SEQUENCE [LARGE SCALE GENOMIC DNA]</scope>
    <source>
        <strain evidence="2 3">NIAS840</strain>
    </source>
</reference>
<feature type="transmembrane region" description="Helical" evidence="1">
    <location>
        <begin position="451"/>
        <end position="471"/>
    </location>
</feature>
<keyword evidence="1" id="KW-1133">Transmembrane helix</keyword>
<comment type="caution">
    <text evidence="2">The sequence shown here is derived from an EMBL/GenBank/DDBJ whole genome shotgun (WGS) entry which is preliminary data.</text>
</comment>
<proteinExistence type="predicted"/>
<feature type="transmembrane region" description="Helical" evidence="1">
    <location>
        <begin position="142"/>
        <end position="161"/>
    </location>
</feature>
<organism evidence="2 3">
    <name type="scientific">Ligilactobacillus salivarius NIAS840</name>
    <dbReference type="NCBI Taxonomy" id="1029822"/>
    <lineage>
        <taxon>Bacteria</taxon>
        <taxon>Bacillati</taxon>
        <taxon>Bacillota</taxon>
        <taxon>Bacilli</taxon>
        <taxon>Lactobacillales</taxon>
        <taxon>Lactobacillaceae</taxon>
        <taxon>Ligilactobacillus</taxon>
    </lineage>
</organism>
<feature type="transmembrane region" description="Helical" evidence="1">
    <location>
        <begin position="36"/>
        <end position="55"/>
    </location>
</feature>
<dbReference type="AlphaFoldDB" id="F5VD98"/>
<gene>
    <name evidence="2" type="ORF">NIAS840_00522</name>
</gene>
<dbReference type="EMBL" id="AFMN01000001">
    <property type="protein sequence ID" value="EGL98816.1"/>
    <property type="molecule type" value="Genomic_DNA"/>
</dbReference>
<evidence type="ECO:0000256" key="1">
    <source>
        <dbReference type="SAM" id="Phobius"/>
    </source>
</evidence>
<name>F5VD98_9LACO</name>
<accession>F5VD98</accession>
<keyword evidence="1" id="KW-0812">Transmembrane</keyword>
<dbReference type="PATRIC" id="fig|1029822.3.peg.522"/>
<evidence type="ECO:0000313" key="3">
    <source>
        <dbReference type="Proteomes" id="UP000006227"/>
    </source>
</evidence>
<feature type="transmembrane region" description="Helical" evidence="1">
    <location>
        <begin position="216"/>
        <end position="232"/>
    </location>
</feature>
<sequence length="486" mass="55991">MIRNYLEKLTLFIYAILISITLLGSIRSINFSIVNVKFTVILFTIVILLCLLFSNKIKINRLVTILFVLVTISMQIILVENIATRIGLTPNGFDPDHIFEANKHVTTYLKGYFSVYPNNISMLLMEHYILKISNLKLTWMNLAYISALFVDISAVLNVLIIKNINKNLVNISIVINCIWILLFPMVIVPYTDTWVLPFVSGYLLLYVLIKRENKKILLFSFFMSVCAIMAYFLKPSAIIPFFAIIIYELTRVIDRKFHLKKIDYLVFICCLLGGVGTYISGRYIINNQSVINIIPGRSVPIVHYVNIGMKGEGKYNFEDDMKMYSLEDKKDRVEYSVKEIKKTLKGYGVGGYLKFLILKQQLNTSDGTFGWLQEGNFITRKARSSLQQVYYPDGKYLDDYKYISQGIWTLGIAVLFLTMFSIGKYQSVLKLSLIGGFIFLLIFEGGRSRYLIQYLPVLLTILAISWNNFLVKLNKIADFQKDKMWS</sequence>
<evidence type="ECO:0000313" key="2">
    <source>
        <dbReference type="EMBL" id="EGL98816.1"/>
    </source>
</evidence>
<dbReference type="Proteomes" id="UP000006227">
    <property type="component" value="Unassembled WGS sequence"/>
</dbReference>
<feature type="transmembrane region" description="Helical" evidence="1">
    <location>
        <begin position="402"/>
        <end position="420"/>
    </location>
</feature>
<feature type="transmembrane region" description="Helical" evidence="1">
    <location>
        <begin position="193"/>
        <end position="209"/>
    </location>
</feature>
<feature type="transmembrane region" description="Helical" evidence="1">
    <location>
        <begin position="62"/>
        <end position="83"/>
    </location>
</feature>
<protein>
    <submittedName>
        <fullName evidence="2">Hypothetical membrane spanning protein</fullName>
    </submittedName>
</protein>